<keyword evidence="1" id="KW-0472">Membrane</keyword>
<proteinExistence type="predicted"/>
<dbReference type="AlphaFoldDB" id="A0A1N7L6A0"/>
<gene>
    <name evidence="2" type="ORF">SAMN05421759_102418</name>
</gene>
<evidence type="ECO:0000313" key="2">
    <source>
        <dbReference type="EMBL" id="SIS69368.1"/>
    </source>
</evidence>
<reference evidence="3" key="1">
    <citation type="submission" date="2017-01" db="EMBL/GenBank/DDBJ databases">
        <authorList>
            <person name="Varghese N."/>
            <person name="Submissions S."/>
        </authorList>
    </citation>
    <scope>NUCLEOTIDE SEQUENCE [LARGE SCALE GENOMIC DNA]</scope>
    <source>
        <strain evidence="3">DSM 29430</strain>
    </source>
</reference>
<dbReference type="STRING" id="633194.SAMN05421759_102418"/>
<dbReference type="EMBL" id="FTOQ01000002">
    <property type="protein sequence ID" value="SIS69368.1"/>
    <property type="molecule type" value="Genomic_DNA"/>
</dbReference>
<keyword evidence="1" id="KW-0812">Transmembrane</keyword>
<protein>
    <submittedName>
        <fullName evidence="2">Uncharacterized protein</fullName>
    </submittedName>
</protein>
<feature type="transmembrane region" description="Helical" evidence="1">
    <location>
        <begin position="26"/>
        <end position="49"/>
    </location>
</feature>
<organism evidence="2 3">
    <name type="scientific">Roseivivax lentus</name>
    <dbReference type="NCBI Taxonomy" id="633194"/>
    <lineage>
        <taxon>Bacteria</taxon>
        <taxon>Pseudomonadati</taxon>
        <taxon>Pseudomonadota</taxon>
        <taxon>Alphaproteobacteria</taxon>
        <taxon>Rhodobacterales</taxon>
        <taxon>Roseobacteraceae</taxon>
        <taxon>Roseivivax</taxon>
    </lineage>
</organism>
<keyword evidence="3" id="KW-1185">Reference proteome</keyword>
<evidence type="ECO:0000256" key="1">
    <source>
        <dbReference type="SAM" id="Phobius"/>
    </source>
</evidence>
<keyword evidence="1" id="KW-1133">Transmembrane helix</keyword>
<sequence length="65" mass="6580">MMILALIGSSFFGGIAALFGFFGLEMGIGAALALYLGIAFGGMALALIAQMGRSPEPALEPTRAS</sequence>
<evidence type="ECO:0000313" key="3">
    <source>
        <dbReference type="Proteomes" id="UP000186684"/>
    </source>
</evidence>
<name>A0A1N7L6A0_9RHOB</name>
<accession>A0A1N7L6A0</accession>
<dbReference type="Proteomes" id="UP000186684">
    <property type="component" value="Unassembled WGS sequence"/>
</dbReference>